<name>A0A5A7R7Q5_STRAF</name>
<dbReference type="Proteomes" id="UP000325081">
    <property type="component" value="Unassembled WGS sequence"/>
</dbReference>
<feature type="region of interest" description="Disordered" evidence="1">
    <location>
        <begin position="8"/>
        <end position="29"/>
    </location>
</feature>
<dbReference type="EMBL" id="BKCP01010515">
    <property type="protein sequence ID" value="GER53452.1"/>
    <property type="molecule type" value="Genomic_DNA"/>
</dbReference>
<reference evidence="3" key="1">
    <citation type="journal article" date="2019" name="Curr. Biol.">
        <title>Genome Sequence of Striga asiatica Provides Insight into the Evolution of Plant Parasitism.</title>
        <authorList>
            <person name="Yoshida S."/>
            <person name="Kim S."/>
            <person name="Wafula E.K."/>
            <person name="Tanskanen J."/>
            <person name="Kim Y.M."/>
            <person name="Honaas L."/>
            <person name="Yang Z."/>
            <person name="Spallek T."/>
            <person name="Conn C.E."/>
            <person name="Ichihashi Y."/>
            <person name="Cheong K."/>
            <person name="Cui S."/>
            <person name="Der J.P."/>
            <person name="Gundlach H."/>
            <person name="Jiao Y."/>
            <person name="Hori C."/>
            <person name="Ishida J.K."/>
            <person name="Kasahara H."/>
            <person name="Kiba T."/>
            <person name="Kim M.S."/>
            <person name="Koo N."/>
            <person name="Laohavisit A."/>
            <person name="Lee Y.H."/>
            <person name="Lumba S."/>
            <person name="McCourt P."/>
            <person name="Mortimer J.C."/>
            <person name="Mutuku J.M."/>
            <person name="Nomura T."/>
            <person name="Sasaki-Sekimoto Y."/>
            <person name="Seto Y."/>
            <person name="Wang Y."/>
            <person name="Wakatake T."/>
            <person name="Sakakibara H."/>
            <person name="Demura T."/>
            <person name="Yamaguchi S."/>
            <person name="Yoneyama K."/>
            <person name="Manabe R.I."/>
            <person name="Nelson D.C."/>
            <person name="Schulman A.H."/>
            <person name="Timko M.P."/>
            <person name="dePamphilis C.W."/>
            <person name="Choi D."/>
            <person name="Shirasu K."/>
        </authorList>
    </citation>
    <scope>NUCLEOTIDE SEQUENCE [LARGE SCALE GENOMIC DNA]</scope>
    <source>
        <strain evidence="3">cv. UVA1</strain>
    </source>
</reference>
<accession>A0A5A7R7Q5</accession>
<protein>
    <submittedName>
        <fullName evidence="2">Stomatal cytokinesis defective / SCD1 protein</fullName>
    </submittedName>
</protein>
<evidence type="ECO:0000313" key="2">
    <source>
        <dbReference type="EMBL" id="GER53452.1"/>
    </source>
</evidence>
<keyword evidence="3" id="KW-1185">Reference proteome</keyword>
<proteinExistence type="predicted"/>
<comment type="caution">
    <text evidence="2">The sequence shown here is derived from an EMBL/GenBank/DDBJ whole genome shotgun (WGS) entry which is preliminary data.</text>
</comment>
<sequence length="147" mass="16811">MESLFFCVSSHDGIREPDPKSQEPRRSVYSSNGGIQLGLTFRVKWFPEASRNMKFERLAKWVSVTTPSNMLPSIERRVKFTSLPILSGKFPVNLLWLNHNSSRENKFPISSGITPDNEFSLRSRMDKIAELKNPGRDDGMRLVIKVV</sequence>
<organism evidence="2 3">
    <name type="scientific">Striga asiatica</name>
    <name type="common">Asiatic witchweed</name>
    <name type="synonym">Buchnera asiatica</name>
    <dbReference type="NCBI Taxonomy" id="4170"/>
    <lineage>
        <taxon>Eukaryota</taxon>
        <taxon>Viridiplantae</taxon>
        <taxon>Streptophyta</taxon>
        <taxon>Embryophyta</taxon>
        <taxon>Tracheophyta</taxon>
        <taxon>Spermatophyta</taxon>
        <taxon>Magnoliopsida</taxon>
        <taxon>eudicotyledons</taxon>
        <taxon>Gunneridae</taxon>
        <taxon>Pentapetalae</taxon>
        <taxon>asterids</taxon>
        <taxon>lamiids</taxon>
        <taxon>Lamiales</taxon>
        <taxon>Orobanchaceae</taxon>
        <taxon>Buchnereae</taxon>
        <taxon>Striga</taxon>
    </lineage>
</organism>
<feature type="compositionally biased region" description="Basic and acidic residues" evidence="1">
    <location>
        <begin position="12"/>
        <end position="26"/>
    </location>
</feature>
<dbReference type="AlphaFoldDB" id="A0A5A7R7Q5"/>
<gene>
    <name evidence="2" type="ORF">STAS_30968</name>
</gene>
<evidence type="ECO:0000256" key="1">
    <source>
        <dbReference type="SAM" id="MobiDB-lite"/>
    </source>
</evidence>
<evidence type="ECO:0000313" key="3">
    <source>
        <dbReference type="Proteomes" id="UP000325081"/>
    </source>
</evidence>